<name>A0A1M2V5A4_TRAPU</name>
<keyword evidence="4" id="KW-1185">Reference proteome</keyword>
<reference evidence="3 4" key="1">
    <citation type="submission" date="2016-10" db="EMBL/GenBank/DDBJ databases">
        <title>Genome sequence of the basidiomycete white-rot fungus Trametes pubescens.</title>
        <authorList>
            <person name="Makela M.R."/>
            <person name="Granchi Z."/>
            <person name="Peng M."/>
            <person name="De Vries R.P."/>
            <person name="Grigoriev I."/>
            <person name="Riley R."/>
            <person name="Hilden K."/>
        </authorList>
    </citation>
    <scope>NUCLEOTIDE SEQUENCE [LARGE SCALE GENOMIC DNA]</scope>
    <source>
        <strain evidence="3 4">FBCC735</strain>
    </source>
</reference>
<evidence type="ECO:0000313" key="3">
    <source>
        <dbReference type="EMBL" id="OJT02792.1"/>
    </source>
</evidence>
<organism evidence="3 4">
    <name type="scientific">Trametes pubescens</name>
    <name type="common">White-rot fungus</name>
    <dbReference type="NCBI Taxonomy" id="154538"/>
    <lineage>
        <taxon>Eukaryota</taxon>
        <taxon>Fungi</taxon>
        <taxon>Dikarya</taxon>
        <taxon>Basidiomycota</taxon>
        <taxon>Agaricomycotina</taxon>
        <taxon>Agaricomycetes</taxon>
        <taxon>Polyporales</taxon>
        <taxon>Polyporaceae</taxon>
        <taxon>Trametes</taxon>
    </lineage>
</organism>
<dbReference type="PANTHER" id="PTHR42760:SF115">
    <property type="entry name" value="3-OXOACYL-[ACYL-CARRIER-PROTEIN] REDUCTASE FABG"/>
    <property type="match status" value="1"/>
</dbReference>
<dbReference type="InterPro" id="IPR002347">
    <property type="entry name" value="SDR_fam"/>
</dbReference>
<sequence>MSVLCPKPGGARRATFLTSATLRANENKRALHGVVRALQDGSQTPSPTLLEKEFSLADKVAMVTRANRGLGLEGALALAEAGARTVLNVNLKGVFNTAQAAGQQMERFGNGGSLILVASIAGHVTVNRGITPYEIAKSGVHQMARSLACELAPKSIHANTISPGYFQSPMLNQLFKERPGWGHILTNANPMRRVGEGRELRGAVVWLASDASSFCTGSEYIRPDVYEVPLWIGPARSFQMLVKVAHDETHIKCGAVQLLLHAKRASEWFSAA</sequence>
<dbReference type="Gene3D" id="3.40.50.720">
    <property type="entry name" value="NAD(P)-binding Rossmann-like Domain"/>
    <property type="match status" value="2"/>
</dbReference>
<dbReference type="PANTHER" id="PTHR42760">
    <property type="entry name" value="SHORT-CHAIN DEHYDROGENASES/REDUCTASES FAMILY MEMBER"/>
    <property type="match status" value="1"/>
</dbReference>
<dbReference type="AlphaFoldDB" id="A0A1M2V5A4"/>
<evidence type="ECO:0000313" key="4">
    <source>
        <dbReference type="Proteomes" id="UP000184267"/>
    </source>
</evidence>
<dbReference type="EMBL" id="MNAD01001649">
    <property type="protein sequence ID" value="OJT02792.1"/>
    <property type="molecule type" value="Genomic_DNA"/>
</dbReference>
<dbReference type="Pfam" id="PF13561">
    <property type="entry name" value="adh_short_C2"/>
    <property type="match status" value="1"/>
</dbReference>
<dbReference type="STRING" id="154538.A0A1M2V5A4"/>
<evidence type="ECO:0000256" key="2">
    <source>
        <dbReference type="ARBA" id="ARBA00023002"/>
    </source>
</evidence>
<keyword evidence="2" id="KW-0560">Oxidoreductase</keyword>
<proteinExistence type="inferred from homology"/>
<protein>
    <submittedName>
        <fullName evidence="3">Sorbose reductase sou1</fullName>
    </submittedName>
</protein>
<dbReference type="OrthoDB" id="1669814at2759"/>
<dbReference type="OMA" id="DVNCGEF"/>
<gene>
    <name evidence="3" type="ORF">TRAPUB_6648</name>
</gene>
<dbReference type="GO" id="GO:0016616">
    <property type="term" value="F:oxidoreductase activity, acting on the CH-OH group of donors, NAD or NADP as acceptor"/>
    <property type="evidence" value="ECO:0007669"/>
    <property type="project" value="TreeGrafter"/>
</dbReference>
<dbReference type="SUPFAM" id="SSF51735">
    <property type="entry name" value="NAD(P)-binding Rossmann-fold domains"/>
    <property type="match status" value="1"/>
</dbReference>
<comment type="caution">
    <text evidence="3">The sequence shown here is derived from an EMBL/GenBank/DDBJ whole genome shotgun (WGS) entry which is preliminary data.</text>
</comment>
<evidence type="ECO:0000256" key="1">
    <source>
        <dbReference type="ARBA" id="ARBA00006484"/>
    </source>
</evidence>
<dbReference type="PRINTS" id="PR00081">
    <property type="entry name" value="GDHRDH"/>
</dbReference>
<accession>A0A1M2V5A4</accession>
<dbReference type="InterPro" id="IPR036291">
    <property type="entry name" value="NAD(P)-bd_dom_sf"/>
</dbReference>
<dbReference type="Proteomes" id="UP000184267">
    <property type="component" value="Unassembled WGS sequence"/>
</dbReference>
<comment type="similarity">
    <text evidence="1">Belongs to the short-chain dehydrogenases/reductases (SDR) family.</text>
</comment>